<keyword evidence="1" id="KW-0812">Transmembrane</keyword>
<evidence type="ECO:0000256" key="1">
    <source>
        <dbReference type="SAM" id="Phobius"/>
    </source>
</evidence>
<dbReference type="HOGENOM" id="CLU_008413_3_0_9"/>
<dbReference type="OrthoDB" id="9815466at2"/>
<evidence type="ECO:0000313" key="2">
    <source>
        <dbReference type="EMBL" id="EMZ25056.1"/>
    </source>
</evidence>
<feature type="transmembrane region" description="Helical" evidence="1">
    <location>
        <begin position="447"/>
        <end position="468"/>
    </location>
</feature>
<keyword evidence="3" id="KW-1185">Reference proteome</keyword>
<feature type="transmembrane region" description="Helical" evidence="1">
    <location>
        <begin position="420"/>
        <end position="440"/>
    </location>
</feature>
<feature type="transmembrane region" description="Helical" evidence="1">
    <location>
        <begin position="333"/>
        <end position="356"/>
    </location>
</feature>
<organism evidence="2 3">
    <name type="scientific">Eubacterium plexicaudatum ASF492</name>
    <dbReference type="NCBI Taxonomy" id="1235802"/>
    <lineage>
        <taxon>Bacteria</taxon>
        <taxon>Bacillati</taxon>
        <taxon>Bacillota</taxon>
        <taxon>Clostridia</taxon>
        <taxon>Eubacteriales</taxon>
        <taxon>Eubacteriaceae</taxon>
        <taxon>Eubacterium</taxon>
    </lineage>
</organism>
<protein>
    <recommendedName>
        <fullName evidence="4">Bacterial membrane protein YfhO</fullName>
    </recommendedName>
</protein>
<name>N2AA14_9FIRM</name>
<feature type="transmembrane region" description="Helical" evidence="1">
    <location>
        <begin position="362"/>
        <end position="382"/>
    </location>
</feature>
<feature type="transmembrane region" description="Helical" evidence="1">
    <location>
        <begin position="104"/>
        <end position="124"/>
    </location>
</feature>
<comment type="caution">
    <text evidence="2">The sequence shown here is derived from an EMBL/GenBank/DDBJ whole genome shotgun (WGS) entry which is preliminary data.</text>
</comment>
<feature type="transmembrane region" description="Helical" evidence="1">
    <location>
        <begin position="244"/>
        <end position="266"/>
    </location>
</feature>
<feature type="transmembrane region" description="Helical" evidence="1">
    <location>
        <begin position="185"/>
        <end position="212"/>
    </location>
</feature>
<dbReference type="Proteomes" id="UP000012589">
    <property type="component" value="Unassembled WGS sequence"/>
</dbReference>
<keyword evidence="1" id="KW-0472">Membrane</keyword>
<feature type="transmembrane region" description="Helical" evidence="1">
    <location>
        <begin position="826"/>
        <end position="844"/>
    </location>
</feature>
<feature type="transmembrane region" description="Helical" evidence="1">
    <location>
        <begin position="9"/>
        <end position="33"/>
    </location>
</feature>
<dbReference type="PANTHER" id="PTHR38454:SF1">
    <property type="entry name" value="INTEGRAL MEMBRANE PROTEIN"/>
    <property type="match status" value="1"/>
</dbReference>
<evidence type="ECO:0008006" key="4">
    <source>
        <dbReference type="Google" id="ProtNLM"/>
    </source>
</evidence>
<dbReference type="STRING" id="1235802.C823_02946"/>
<dbReference type="PANTHER" id="PTHR38454">
    <property type="entry name" value="INTEGRAL MEMBRANE PROTEIN-RELATED"/>
    <property type="match status" value="1"/>
</dbReference>
<proteinExistence type="predicted"/>
<feature type="transmembrane region" description="Helical" evidence="1">
    <location>
        <begin position="301"/>
        <end position="321"/>
    </location>
</feature>
<feature type="transmembrane region" description="Helical" evidence="1">
    <location>
        <begin position="389"/>
        <end position="408"/>
    </location>
</feature>
<dbReference type="AlphaFoldDB" id="N2AA14"/>
<dbReference type="PATRIC" id="fig|1235802.3.peg.3112"/>
<dbReference type="Pfam" id="PF09586">
    <property type="entry name" value="YfhO"/>
    <property type="match status" value="1"/>
</dbReference>
<dbReference type="eggNOG" id="COG4485">
    <property type="taxonomic scope" value="Bacteria"/>
</dbReference>
<reference evidence="2 3" key="1">
    <citation type="journal article" date="2014" name="Genome Announc.">
        <title>Draft genome sequences of the altered schaedler flora, a defined bacterial community from gnotobiotic mice.</title>
        <authorList>
            <person name="Wannemuehler M.J."/>
            <person name="Overstreet A.M."/>
            <person name="Ward D.V."/>
            <person name="Phillips G.J."/>
        </authorList>
    </citation>
    <scope>NUCLEOTIDE SEQUENCE [LARGE SCALE GENOMIC DNA]</scope>
    <source>
        <strain evidence="2 3">ASF492</strain>
    </source>
</reference>
<evidence type="ECO:0000313" key="3">
    <source>
        <dbReference type="Proteomes" id="UP000012589"/>
    </source>
</evidence>
<gene>
    <name evidence="2" type="ORF">C823_02946</name>
</gene>
<keyword evidence="1" id="KW-1133">Transmembrane helix</keyword>
<accession>N2AA14</accession>
<sequence>MKKPANNGIFLCMIPGITTFGILILLFIIYGYAPFGNKTLATMDAHIQYLDFFMYLKNVLNGNDRITYTFGQTLGGCNIAVFSYYLSSPLNLLIVFFSKENLHVFFHLLILCKLSLSAVTFHIFLKGRFGAELQEAFQILLSVCYALCQYNIAQSSNVMWLDGVYLLPLLLLGVYHIVKGSRSRIFILAGSMSVLFNWYTGAVNCLFSAVWFCVECGYRYFVGEEQTDAAAKKIRSFLVVAMRYVGSSVMIVLLSMVLLLPTMASLQSGRGKMDWEELTFGITGEIPGMLQSYVIGGTSSFGSVSLFCGSMAVIACIGCFLTKYVKRKEKALAAGILLTVIALFCWKPCFFLFSLLKRADSYYYRYSYLGIFLLLFIAALFFRSCFGKELSYTAIKSAGLFCFGLIFLHYVKPVQDTRRVYLTALCAVLTASVIALYGLYYKKAKCLMSLAVAVAVCGEMAMHATILMEIFHVEDVADYRAYVEQEQRQINEIHKLDGGTYRISQTATKNMKDNHLTANYNEALAFGYWSLSGYTSDPDDRQRSFLDHLGYPMNGANMCITNTSILAADSLLGVKYLLSPYRINGTEEIKELQMKNGKYVYENPFCLPFAFRYKKAVSMEGEALNPFEYQNDLYARLLGKDNLRLYVPVSYQTDYRSESEVIYELDIPEGNYAVYGNLPWEYYMEAVLNVNDVYETGYSMWLSPAVFYIPVSDRRMPTKIQLTTAGQLCVKEEQFYMLDLDKMKAVTQELSQKVAEEIRVANGDVRIMVENAENEEYLYTSVPYDSGWKIRVNGKETEAELIDGCLITIPLQSGKNRIEMNYEIPYLKTGMCMTLFGIGLLLVFDYMKNRSVSE</sequence>
<feature type="transmembrane region" description="Helical" evidence="1">
    <location>
        <begin position="158"/>
        <end position="178"/>
    </location>
</feature>
<dbReference type="InterPro" id="IPR018580">
    <property type="entry name" value="Uncharacterised_YfhO"/>
</dbReference>
<dbReference type="EMBL" id="AQFT01000091">
    <property type="protein sequence ID" value="EMZ25056.1"/>
    <property type="molecule type" value="Genomic_DNA"/>
</dbReference>